<dbReference type="Pfam" id="PF00429">
    <property type="entry name" value="TLV_coat"/>
    <property type="match status" value="1"/>
</dbReference>
<sequence>MRNSPTLCQYFVDKALQPFRERHPVVTCYHYMDDILLSSSHISDILLEDLTHALMQAGLTVAKEKIQRTLPITYLGHKLSAAAAIPVAPQLQFPDHLKLVDLQQLLGQLNWIKSYLDLPTSTLSPLFSALKGHKDPASKITVTPAMEEALTTVNNHLRRCMVDRIPSLSMAQLSLAVFATPLLPTAILYTTGLRYVLRTALSPLPLPSALTVFTDGTKSRGVVVWDEGKWKSLYTTEQSSAQRAELAAVILAFQQFADIPFNLIVDTQYVYNLLNVLPLSYITPAIDDNLFALFSTLQSLVQARTCQFYVAHLRSHTGHPGYLAEGNDRADQALKNGIFSLFSDPFESHSVFHQNAKVLAKSFSLPISQARDIVSQCAVCSKSPTVIPYDAVNPRGLHPLAIWQMDVTYTPSLAPFSKVHLTVDTASGFIWATPLKGETTRHVIQHLMRCFAVMGKPHTLKTDNGPAYISQAFSDFCSLWDVRLTHGIPFNSTGQAIVERSHLTFKTLLNKQLGGRSATVSEIPNIVHQVLFTLNHLLYPHNKDFTPAELHFRKEEVLQRPLVSYRLLPDPQWKGPTSLISWGRGFAAIDVDGETRWVPARDDLPPDFNPRCSWRHRHIDAPWIKSPSTAVPVFPGTSKGHLRPYRIDPPSPWEVTMTTNYPSVDTVKRRPRRAALLQKARKPELYHQIWTNNTYVRDINNFASILNLSECWVCMHIPPQSKRSGILLHGIPVNASYKISNNMKDNRTSSPPVFLSLVETASYCLLFNHNSSKFLGHYPYCNWTYEYVNGSSCFLNVTTMSGRPKVLVNNVTTNMTYEQQAMCRDFYVWFDWMKKSSKSTCLLQSDLWLFCGTRAYKEIPFAFSGTCTLGIVIPLVYKLDKLPVVRLRNKREVRSPISQYTGTAVSRSLLPSLGAGMNYRDLHKLANWTEALFNSTILALKLINKEMSEMRDVTLENRYALDVILASKGGVCALIHSHCCMYISDQSANISATIDYMEQMIAHNPLNPPEGFDPWEWLSSWLPNRVWLRKILLIVILLVAGFIVLCCCIQCLPSLFAQCSTWWYRPRPTTGVTRGIYIARYQRLGNETNDSD</sequence>
<dbReference type="Pfam" id="PF00078">
    <property type="entry name" value="RVT_1"/>
    <property type="match status" value="1"/>
</dbReference>
<dbReference type="SUPFAM" id="SSF50122">
    <property type="entry name" value="DNA-binding domain of retroviral integrase"/>
    <property type="match status" value="1"/>
</dbReference>
<evidence type="ECO:0000259" key="17">
    <source>
        <dbReference type="PROSITE" id="PS50878"/>
    </source>
</evidence>
<dbReference type="Proteomes" id="UP001178461">
    <property type="component" value="Unassembled WGS sequence"/>
</dbReference>
<name>A0AA35QPM6_9SAUR</name>
<dbReference type="Pfam" id="PF06817">
    <property type="entry name" value="RVT_thumb"/>
    <property type="match status" value="1"/>
</dbReference>
<dbReference type="SUPFAM" id="SSF53098">
    <property type="entry name" value="Ribonuclease H-like"/>
    <property type="match status" value="1"/>
</dbReference>
<evidence type="ECO:0000256" key="6">
    <source>
        <dbReference type="ARBA" id="ARBA00022759"/>
    </source>
</evidence>
<dbReference type="InterPro" id="IPR036862">
    <property type="entry name" value="Integrase_C_dom_sf_retrovir"/>
</dbReference>
<evidence type="ECO:0000256" key="9">
    <source>
        <dbReference type="ARBA" id="ARBA00022908"/>
    </source>
</evidence>
<dbReference type="Pfam" id="PF00552">
    <property type="entry name" value="IN_DBD_C"/>
    <property type="match status" value="1"/>
</dbReference>
<evidence type="ECO:0000256" key="12">
    <source>
        <dbReference type="ARBA" id="ARBA00023268"/>
    </source>
</evidence>
<dbReference type="InterPro" id="IPR018154">
    <property type="entry name" value="TLV/ENV_coat_polyprotein"/>
</dbReference>
<evidence type="ECO:0000313" key="21">
    <source>
        <dbReference type="EMBL" id="CAI7934786.1"/>
    </source>
</evidence>
<evidence type="ECO:0000256" key="14">
    <source>
        <dbReference type="PROSITE-ProRule" id="PRU00506"/>
    </source>
</evidence>
<reference evidence="21" key="1">
    <citation type="submission" date="2022-12" db="EMBL/GenBank/DDBJ databases">
        <authorList>
            <person name="Alioto T."/>
            <person name="Alioto T."/>
            <person name="Gomez Garrido J."/>
        </authorList>
    </citation>
    <scope>NUCLEOTIDE SEQUENCE</scope>
</reference>
<dbReference type="InterPro" id="IPR012337">
    <property type="entry name" value="RNaseH-like_sf"/>
</dbReference>
<feature type="domain" description="RNase H type-1" evidence="18">
    <location>
        <begin position="206"/>
        <end position="339"/>
    </location>
</feature>
<feature type="domain" description="Integrase catalytic" evidence="19">
    <location>
        <begin position="395"/>
        <end position="555"/>
    </location>
</feature>
<keyword evidence="6" id="KW-0255">Endonuclease</keyword>
<dbReference type="SUPFAM" id="SSF56672">
    <property type="entry name" value="DNA/RNA polymerases"/>
    <property type="match status" value="1"/>
</dbReference>
<keyword evidence="15" id="KW-1133">Transmembrane helix</keyword>
<keyword evidence="9" id="KW-0229">DNA integration</keyword>
<evidence type="ECO:0000256" key="8">
    <source>
        <dbReference type="ARBA" id="ARBA00022833"/>
    </source>
</evidence>
<dbReference type="Gene3D" id="1.10.10.200">
    <property type="match status" value="1"/>
</dbReference>
<dbReference type="EMBL" id="CANTUW010000001">
    <property type="protein sequence ID" value="CAI7934786.1"/>
    <property type="molecule type" value="Genomic_DNA"/>
</dbReference>
<proteinExistence type="inferred from homology"/>
<evidence type="ECO:0000256" key="13">
    <source>
        <dbReference type="PROSITE-ProRule" id="PRU00450"/>
    </source>
</evidence>
<dbReference type="SUPFAM" id="SSF46919">
    <property type="entry name" value="N-terminal Zn binding domain of HIV integrase"/>
    <property type="match status" value="1"/>
</dbReference>
<dbReference type="Gene3D" id="3.30.420.10">
    <property type="entry name" value="Ribonuclease H-like superfamily/Ribonuclease H"/>
    <property type="match status" value="2"/>
</dbReference>
<evidence type="ECO:0000256" key="7">
    <source>
        <dbReference type="ARBA" id="ARBA00022801"/>
    </source>
</evidence>
<dbReference type="Gene3D" id="3.30.70.270">
    <property type="match status" value="2"/>
</dbReference>
<feature type="domain" description="Reverse transcriptase" evidence="17">
    <location>
        <begin position="1"/>
        <end position="79"/>
    </location>
</feature>
<keyword evidence="22" id="KW-1185">Reference proteome</keyword>
<dbReference type="GO" id="GO:0008270">
    <property type="term" value="F:zinc ion binding"/>
    <property type="evidence" value="ECO:0007669"/>
    <property type="project" value="UniProtKB-KW"/>
</dbReference>
<comment type="similarity">
    <text evidence="1">Belongs to the beta type-B retroviral polymerase family. HERV class-II K(HML-2) pol subfamily.</text>
</comment>
<comment type="caution">
    <text evidence="21">The sequence shown here is derived from an EMBL/GenBank/DDBJ whole genome shotgun (WGS) entry which is preliminary data.</text>
</comment>
<dbReference type="GO" id="GO:0015074">
    <property type="term" value="P:DNA integration"/>
    <property type="evidence" value="ECO:0007669"/>
    <property type="project" value="UniProtKB-KW"/>
</dbReference>
<dbReference type="AlphaFoldDB" id="A0AA35QPM6"/>
<dbReference type="PANTHER" id="PTHR41694:SF4">
    <property type="entry name" value="ENDOGENOUS RETROVIRUS GROUP K MEMBER 10 POL PROTEIN-RELATED"/>
    <property type="match status" value="1"/>
</dbReference>
<keyword evidence="15" id="KW-0472">Membrane</keyword>
<keyword evidence="15" id="KW-0812">Transmembrane</keyword>
<keyword evidence="4" id="KW-0540">Nuclease</keyword>
<keyword evidence="3" id="KW-0548">Nucleotidyltransferase</keyword>
<dbReference type="PANTHER" id="PTHR41694">
    <property type="entry name" value="ENDOGENOUS RETROVIRUS GROUP K MEMBER POL PROTEIN"/>
    <property type="match status" value="1"/>
</dbReference>
<keyword evidence="5" id="KW-0479">Metal-binding</keyword>
<organism evidence="21 22">
    <name type="scientific">Podarcis lilfordi</name>
    <name type="common">Lilford's wall lizard</name>
    <dbReference type="NCBI Taxonomy" id="74358"/>
    <lineage>
        <taxon>Eukaryota</taxon>
        <taxon>Metazoa</taxon>
        <taxon>Chordata</taxon>
        <taxon>Craniata</taxon>
        <taxon>Vertebrata</taxon>
        <taxon>Euteleostomi</taxon>
        <taxon>Lepidosauria</taxon>
        <taxon>Squamata</taxon>
        <taxon>Bifurcata</taxon>
        <taxon>Unidentata</taxon>
        <taxon>Episquamata</taxon>
        <taxon>Laterata</taxon>
        <taxon>Lacertibaenia</taxon>
        <taxon>Lacertidae</taxon>
        <taxon>Podarcis</taxon>
    </lineage>
</organism>
<dbReference type="PROSITE" id="PS50876">
    <property type="entry name" value="ZF_INTEGRASE"/>
    <property type="match status" value="1"/>
</dbReference>
<evidence type="ECO:0000259" key="20">
    <source>
        <dbReference type="PROSITE" id="PS51027"/>
    </source>
</evidence>
<evidence type="ECO:0000256" key="11">
    <source>
        <dbReference type="ARBA" id="ARBA00023125"/>
    </source>
</evidence>
<feature type="domain" description="Integrase-type" evidence="20">
    <location>
        <begin position="561"/>
        <end position="601"/>
    </location>
</feature>
<dbReference type="PROSITE" id="PS50879">
    <property type="entry name" value="RNASE_H_1"/>
    <property type="match status" value="1"/>
</dbReference>
<dbReference type="InterPro" id="IPR017856">
    <property type="entry name" value="Integrase-like_N"/>
</dbReference>
<keyword evidence="13" id="KW-0863">Zinc-finger</keyword>
<evidence type="ECO:0000256" key="3">
    <source>
        <dbReference type="ARBA" id="ARBA00022695"/>
    </source>
</evidence>
<evidence type="ECO:0000256" key="15">
    <source>
        <dbReference type="SAM" id="Phobius"/>
    </source>
</evidence>
<evidence type="ECO:0000256" key="1">
    <source>
        <dbReference type="ARBA" id="ARBA00010879"/>
    </source>
</evidence>
<evidence type="ECO:0000256" key="2">
    <source>
        <dbReference type="ARBA" id="ARBA00022679"/>
    </source>
</evidence>
<evidence type="ECO:0000259" key="18">
    <source>
        <dbReference type="PROSITE" id="PS50879"/>
    </source>
</evidence>
<dbReference type="GO" id="GO:0003964">
    <property type="term" value="F:RNA-directed DNA polymerase activity"/>
    <property type="evidence" value="ECO:0007669"/>
    <property type="project" value="UniProtKB-KW"/>
</dbReference>
<dbReference type="PROSITE" id="PS50994">
    <property type="entry name" value="INTEGRASE"/>
    <property type="match status" value="1"/>
</dbReference>
<accession>A0AA35QPM6</accession>
<dbReference type="InterPro" id="IPR043502">
    <property type="entry name" value="DNA/RNA_pol_sf"/>
</dbReference>
<dbReference type="InterPro" id="IPR003308">
    <property type="entry name" value="Integrase_Zn-bd_dom_N"/>
</dbReference>
<dbReference type="GO" id="GO:0035613">
    <property type="term" value="F:RNA stem-loop binding"/>
    <property type="evidence" value="ECO:0007669"/>
    <property type="project" value="TreeGrafter"/>
</dbReference>
<keyword evidence="2" id="KW-0808">Transferase</keyword>
<gene>
    <name evidence="21" type="ORF">PODLI_1B040107</name>
</gene>
<dbReference type="SUPFAM" id="SSF58069">
    <property type="entry name" value="Virus ectodomain"/>
    <property type="match status" value="1"/>
</dbReference>
<keyword evidence="8" id="KW-0862">Zinc</keyword>
<keyword evidence="10" id="KW-0695">RNA-directed DNA polymerase</keyword>
<evidence type="ECO:0000256" key="4">
    <source>
        <dbReference type="ARBA" id="ARBA00022722"/>
    </source>
</evidence>
<evidence type="ECO:0000256" key="5">
    <source>
        <dbReference type="ARBA" id="ARBA00022723"/>
    </source>
</evidence>
<evidence type="ECO:0000313" key="22">
    <source>
        <dbReference type="Proteomes" id="UP001178461"/>
    </source>
</evidence>
<dbReference type="Pfam" id="PF00665">
    <property type="entry name" value="rve"/>
    <property type="match status" value="1"/>
</dbReference>
<feature type="domain" description="Integrase-type" evidence="16">
    <location>
        <begin position="340"/>
        <end position="381"/>
    </location>
</feature>
<protein>
    <submittedName>
        <fullName evidence="21">Endogenous retrovirus group PABLB member 1 Env polyprotein-like</fullName>
    </submittedName>
</protein>
<feature type="DNA-binding region" description="Integrase-type" evidence="14">
    <location>
        <begin position="561"/>
        <end position="601"/>
    </location>
</feature>
<dbReference type="InterPro" id="IPR000477">
    <property type="entry name" value="RT_dom"/>
</dbReference>
<evidence type="ECO:0000259" key="19">
    <source>
        <dbReference type="PROSITE" id="PS50994"/>
    </source>
</evidence>
<dbReference type="Pfam" id="PF00075">
    <property type="entry name" value="RNase_H"/>
    <property type="match status" value="1"/>
</dbReference>
<dbReference type="GO" id="GO:0003677">
    <property type="term" value="F:DNA binding"/>
    <property type="evidence" value="ECO:0007669"/>
    <property type="project" value="UniProtKB-KW"/>
</dbReference>
<dbReference type="InterPro" id="IPR001037">
    <property type="entry name" value="Integrase_C_retrovir"/>
</dbReference>
<keyword evidence="11" id="KW-0238">DNA-binding</keyword>
<dbReference type="Gene3D" id="2.30.30.10">
    <property type="entry name" value="Integrase, C-terminal domain superfamily, retroviral"/>
    <property type="match status" value="1"/>
</dbReference>
<dbReference type="InterPro" id="IPR036397">
    <property type="entry name" value="RNaseH_sf"/>
</dbReference>
<keyword evidence="7" id="KW-0378">Hydrolase</keyword>
<dbReference type="PROSITE" id="PS51027">
    <property type="entry name" value="INTEGRASE_DBD"/>
    <property type="match status" value="1"/>
</dbReference>
<dbReference type="InterPro" id="IPR001584">
    <property type="entry name" value="Integrase_cat-core"/>
</dbReference>
<evidence type="ECO:0000259" key="16">
    <source>
        <dbReference type="PROSITE" id="PS50876"/>
    </source>
</evidence>
<keyword evidence="12" id="KW-0511">Multifunctional enzyme</keyword>
<feature type="transmembrane region" description="Helical" evidence="15">
    <location>
        <begin position="1031"/>
        <end position="1056"/>
    </location>
</feature>
<evidence type="ECO:0000256" key="10">
    <source>
        <dbReference type="ARBA" id="ARBA00022918"/>
    </source>
</evidence>
<dbReference type="Pfam" id="PF02022">
    <property type="entry name" value="Integrase_Zn"/>
    <property type="match status" value="1"/>
</dbReference>
<dbReference type="InterPro" id="IPR002156">
    <property type="entry name" value="RNaseH_domain"/>
</dbReference>
<dbReference type="Gene3D" id="1.10.287.210">
    <property type="match status" value="1"/>
</dbReference>
<dbReference type="InterPro" id="IPR010661">
    <property type="entry name" value="RVT_thumb"/>
</dbReference>
<dbReference type="InterPro" id="IPR043128">
    <property type="entry name" value="Rev_trsase/Diguanyl_cyclase"/>
</dbReference>
<dbReference type="GO" id="GO:0004523">
    <property type="term" value="F:RNA-DNA hybrid ribonuclease activity"/>
    <property type="evidence" value="ECO:0007669"/>
    <property type="project" value="InterPro"/>
</dbReference>
<dbReference type="PROSITE" id="PS50878">
    <property type="entry name" value="RT_POL"/>
    <property type="match status" value="1"/>
</dbReference>